<dbReference type="AlphaFoldDB" id="A0A7S1KPZ9"/>
<keyword evidence="2" id="KW-0732">Signal</keyword>
<dbReference type="Gene3D" id="3.80.10.10">
    <property type="entry name" value="Ribonuclease Inhibitor"/>
    <property type="match status" value="1"/>
</dbReference>
<evidence type="ECO:0000256" key="1">
    <source>
        <dbReference type="ARBA" id="ARBA00022614"/>
    </source>
</evidence>
<evidence type="ECO:0000256" key="3">
    <source>
        <dbReference type="ARBA" id="ARBA00022737"/>
    </source>
</evidence>
<gene>
    <name evidence="4" type="ORF">PCOS0759_LOCUS4763</name>
</gene>
<organism evidence="4">
    <name type="scientific">Percolomonas cosmopolitus</name>
    <dbReference type="NCBI Taxonomy" id="63605"/>
    <lineage>
        <taxon>Eukaryota</taxon>
        <taxon>Discoba</taxon>
        <taxon>Heterolobosea</taxon>
        <taxon>Tetramitia</taxon>
        <taxon>Eutetramitia</taxon>
        <taxon>Percolomonadidae</taxon>
        <taxon>Percolomonas</taxon>
    </lineage>
</organism>
<proteinExistence type="predicted"/>
<evidence type="ECO:0000313" key="4">
    <source>
        <dbReference type="EMBL" id="CAD9081523.1"/>
    </source>
</evidence>
<dbReference type="EMBL" id="HBGD01005743">
    <property type="protein sequence ID" value="CAD9081523.1"/>
    <property type="molecule type" value="Transcribed_RNA"/>
</dbReference>
<name>A0A7S1KPZ9_9EUKA</name>
<keyword evidence="3" id="KW-0677">Repeat</keyword>
<dbReference type="PANTHER" id="PTHR24369:SF210">
    <property type="entry name" value="CHAOPTIN-RELATED"/>
    <property type="match status" value="1"/>
</dbReference>
<dbReference type="SUPFAM" id="SSF52058">
    <property type="entry name" value="L domain-like"/>
    <property type="match status" value="1"/>
</dbReference>
<keyword evidence="1" id="KW-0433">Leucine-rich repeat</keyword>
<reference evidence="4" key="1">
    <citation type="submission" date="2021-01" db="EMBL/GenBank/DDBJ databases">
        <authorList>
            <person name="Corre E."/>
            <person name="Pelletier E."/>
            <person name="Niang G."/>
            <person name="Scheremetjew M."/>
            <person name="Finn R."/>
            <person name="Kale V."/>
            <person name="Holt S."/>
            <person name="Cochrane G."/>
            <person name="Meng A."/>
            <person name="Brown T."/>
            <person name="Cohen L."/>
        </authorList>
    </citation>
    <scope>NUCLEOTIDE SEQUENCE</scope>
    <source>
        <strain evidence="4">WS</strain>
    </source>
</reference>
<dbReference type="InterPro" id="IPR050541">
    <property type="entry name" value="LRR_TM_domain-containing"/>
</dbReference>
<dbReference type="PANTHER" id="PTHR24369">
    <property type="entry name" value="ANTIGEN BSP, PUTATIVE-RELATED"/>
    <property type="match status" value="1"/>
</dbReference>
<dbReference type="GO" id="GO:0005886">
    <property type="term" value="C:plasma membrane"/>
    <property type="evidence" value="ECO:0007669"/>
    <property type="project" value="TreeGrafter"/>
</dbReference>
<accession>A0A7S1KPZ9</accession>
<sequence length="355" mass="41049">MRNRNQSKPHHNFSQIVPDCVNEIFKYYIQKVSCEQTKKITRAEKEFFSEQVVCWEFDQDCDNVAGFLKNTRGNKRCLFYVDLSNNEHLTKEVFPYLRGVIELDISYCRKIDDQAMANLGGVQKLCLKGVDSKKLTNEGFRNLRSCIELDISECSQETIGDAAFENLRNLRVLRMAHCFQESITDQSFTNLRNCIELDMSGCHQPTITDKAFENLRTLRKLRMLNVHQNSISDKAFTNLRNCIELDMSGCHQPTITDKAFENLRNVRVLHMFACDQPFSVEIFRNFDSIEELDMRMCSDKLLEVWMSKFVIDFGTNAAAIEENKTSTEKPEVATTGKVFFPAIEKDFALVSNRNL</sequence>
<evidence type="ECO:0000256" key="2">
    <source>
        <dbReference type="ARBA" id="ARBA00022729"/>
    </source>
</evidence>
<protein>
    <submittedName>
        <fullName evidence="4">Uncharacterized protein</fullName>
    </submittedName>
</protein>
<dbReference type="InterPro" id="IPR032675">
    <property type="entry name" value="LRR_dom_sf"/>
</dbReference>